<name>A0A3R6HAT2_9FIRM</name>
<dbReference type="RefSeq" id="WP_118218829.1">
    <property type="nucleotide sequence ID" value="NZ_QRIM01000015.1"/>
</dbReference>
<evidence type="ECO:0000313" key="2">
    <source>
        <dbReference type="Proteomes" id="UP000286595"/>
    </source>
</evidence>
<dbReference type="Proteomes" id="UP000286595">
    <property type="component" value="Unassembled WGS sequence"/>
</dbReference>
<dbReference type="EMBL" id="QRIM01000015">
    <property type="protein sequence ID" value="RHG59189.1"/>
    <property type="molecule type" value="Genomic_DNA"/>
</dbReference>
<sequence>MTEAELRAMNDEGKPLSEIASEMADGEYDVCSRETLLSYAISEIENDRLFLARHILDAVDSGEYADFYFYDITMGTLDTPLAIEGIGDLVDHIAE</sequence>
<reference evidence="1 2" key="1">
    <citation type="submission" date="2018-08" db="EMBL/GenBank/DDBJ databases">
        <title>A genome reference for cultivated species of the human gut microbiota.</title>
        <authorList>
            <person name="Zou Y."/>
            <person name="Xue W."/>
            <person name="Luo G."/>
        </authorList>
    </citation>
    <scope>NUCLEOTIDE SEQUENCE [LARGE SCALE GENOMIC DNA]</scope>
    <source>
        <strain evidence="1 2">AM22-12LB</strain>
    </source>
</reference>
<evidence type="ECO:0000313" key="1">
    <source>
        <dbReference type="EMBL" id="RHG59189.1"/>
    </source>
</evidence>
<dbReference type="AlphaFoldDB" id="A0A3R6HAT2"/>
<comment type="caution">
    <text evidence="1">The sequence shown here is derived from an EMBL/GenBank/DDBJ whole genome shotgun (WGS) entry which is preliminary data.</text>
</comment>
<organism evidence="1 2">
    <name type="scientific">Coprococcus comes</name>
    <dbReference type="NCBI Taxonomy" id="410072"/>
    <lineage>
        <taxon>Bacteria</taxon>
        <taxon>Bacillati</taxon>
        <taxon>Bacillota</taxon>
        <taxon>Clostridia</taxon>
        <taxon>Lachnospirales</taxon>
        <taxon>Lachnospiraceae</taxon>
        <taxon>Coprococcus</taxon>
    </lineage>
</organism>
<accession>A0A3R6HAT2</accession>
<proteinExistence type="predicted"/>
<gene>
    <name evidence="1" type="ORF">DW252_12345</name>
</gene>
<protein>
    <submittedName>
        <fullName evidence="1">Uncharacterized protein</fullName>
    </submittedName>
</protein>